<keyword evidence="3" id="KW-1185">Reference proteome</keyword>
<dbReference type="Gene3D" id="3.40.50.720">
    <property type="entry name" value="NAD(P)-binding Rossmann-like Domain"/>
    <property type="match status" value="1"/>
</dbReference>
<protein>
    <submittedName>
        <fullName evidence="2">Alcohol dehydrogenase</fullName>
    </submittedName>
</protein>
<dbReference type="CDD" id="cd08276">
    <property type="entry name" value="MDR7"/>
    <property type="match status" value="1"/>
</dbReference>
<dbReference type="PANTHER" id="PTHR45033">
    <property type="match status" value="1"/>
</dbReference>
<dbReference type="InterPro" id="IPR020843">
    <property type="entry name" value="ER"/>
</dbReference>
<dbReference type="PANTHER" id="PTHR45033:SF2">
    <property type="entry name" value="ZINC-TYPE ALCOHOL DEHYDROGENASE-LIKE PROTEIN C1773.06C"/>
    <property type="match status" value="1"/>
</dbReference>
<name>A0A8H5RHA3_9HYPO</name>
<dbReference type="SMART" id="SM00829">
    <property type="entry name" value="PKS_ER"/>
    <property type="match status" value="1"/>
</dbReference>
<dbReference type="EMBL" id="JAAQRI010000152">
    <property type="protein sequence ID" value="KAF5632497.1"/>
    <property type="molecule type" value="Genomic_DNA"/>
</dbReference>
<sequence>MTLPKITRRWVFPSLDGPSSLKLESIELVPPGPNQIVVKMVAWSLNYRDIALSQGLNPVPLPLPYVPLSDGAGVVAAVGERVKNLRPGDKVFSVFKPAWRSGRQRREFGVSNLAGSDVPGILSEYIVLGEEYWTLMPRNLTFVEASTLTVAGVTAWNALYGLSDHQLRPGQSILTEGTGGVSIFSLQFAKAGGAKVIATTSSTRKAEVLSALGADHIINYKEVTEWADAVKSATPGNKGVDLVVEVVGGNTMTQAMKTVKSDGLVTIVGFIAGLAEQQPSIVDMFFNIATFRSIHCGSLEHYSQMVAAIEQHDIKPHVDRVFWFEDVPAAYNYMIEQNYVGKIYSEIQRLEGQLTRKNPPDMITGVESSMEGEIPVVKSKPWTDTRAGGSDSCTPGVRTEIAFTMISQTCHLK</sequence>
<gene>
    <name evidence="2" type="ORF">FTJAE_7476</name>
</gene>
<dbReference type="InterPro" id="IPR036291">
    <property type="entry name" value="NAD(P)-bd_dom_sf"/>
</dbReference>
<dbReference type="Proteomes" id="UP000530670">
    <property type="component" value="Unassembled WGS sequence"/>
</dbReference>
<evidence type="ECO:0000313" key="2">
    <source>
        <dbReference type="EMBL" id="KAF5632497.1"/>
    </source>
</evidence>
<dbReference type="GO" id="GO:0016491">
    <property type="term" value="F:oxidoreductase activity"/>
    <property type="evidence" value="ECO:0007669"/>
    <property type="project" value="InterPro"/>
</dbReference>
<dbReference type="Pfam" id="PF00107">
    <property type="entry name" value="ADH_zinc_N"/>
    <property type="match status" value="1"/>
</dbReference>
<comment type="caution">
    <text evidence="2">The sequence shown here is derived from an EMBL/GenBank/DDBJ whole genome shotgun (WGS) entry which is preliminary data.</text>
</comment>
<evidence type="ECO:0000259" key="1">
    <source>
        <dbReference type="SMART" id="SM00829"/>
    </source>
</evidence>
<dbReference type="InterPro" id="IPR013154">
    <property type="entry name" value="ADH-like_N"/>
</dbReference>
<dbReference type="OrthoDB" id="9930022at2759"/>
<dbReference type="RefSeq" id="XP_037205443.1">
    <property type="nucleotide sequence ID" value="XM_037354197.1"/>
</dbReference>
<organism evidence="2 3">
    <name type="scientific">Fusarium tjaetaba</name>
    <dbReference type="NCBI Taxonomy" id="1567544"/>
    <lineage>
        <taxon>Eukaryota</taxon>
        <taxon>Fungi</taxon>
        <taxon>Dikarya</taxon>
        <taxon>Ascomycota</taxon>
        <taxon>Pezizomycotina</taxon>
        <taxon>Sordariomycetes</taxon>
        <taxon>Hypocreomycetidae</taxon>
        <taxon>Hypocreales</taxon>
        <taxon>Nectriaceae</taxon>
        <taxon>Fusarium</taxon>
        <taxon>Fusarium fujikuroi species complex</taxon>
    </lineage>
</organism>
<reference evidence="2 3" key="1">
    <citation type="submission" date="2020-05" db="EMBL/GenBank/DDBJ databases">
        <title>Identification and distribution of gene clusters putatively required for synthesis of sphingolipid metabolism inhibitors in phylogenetically diverse species of the filamentous fungus Fusarium.</title>
        <authorList>
            <person name="Kim H.-S."/>
            <person name="Busman M."/>
            <person name="Brown D.W."/>
            <person name="Divon H."/>
            <person name="Uhlig S."/>
            <person name="Proctor R.H."/>
        </authorList>
    </citation>
    <scope>NUCLEOTIDE SEQUENCE [LARGE SCALE GENOMIC DNA]</scope>
    <source>
        <strain evidence="2 3">NRRL 66243</strain>
    </source>
</reference>
<proteinExistence type="predicted"/>
<dbReference type="InterPro" id="IPR013149">
    <property type="entry name" value="ADH-like_C"/>
</dbReference>
<dbReference type="InterPro" id="IPR052711">
    <property type="entry name" value="Zinc_ADH-like"/>
</dbReference>
<feature type="domain" description="Enoyl reductase (ER)" evidence="1">
    <location>
        <begin position="17"/>
        <end position="343"/>
    </location>
</feature>
<dbReference type="SUPFAM" id="SSF51735">
    <property type="entry name" value="NAD(P)-binding Rossmann-fold domains"/>
    <property type="match status" value="1"/>
</dbReference>
<dbReference type="SUPFAM" id="SSF50129">
    <property type="entry name" value="GroES-like"/>
    <property type="match status" value="1"/>
</dbReference>
<accession>A0A8H5RHA3</accession>
<dbReference type="Pfam" id="PF08240">
    <property type="entry name" value="ADH_N"/>
    <property type="match status" value="1"/>
</dbReference>
<dbReference type="AlphaFoldDB" id="A0A8H5RHA3"/>
<evidence type="ECO:0000313" key="3">
    <source>
        <dbReference type="Proteomes" id="UP000530670"/>
    </source>
</evidence>
<dbReference type="Gene3D" id="3.90.180.10">
    <property type="entry name" value="Medium-chain alcohol dehydrogenases, catalytic domain"/>
    <property type="match status" value="1"/>
</dbReference>
<dbReference type="GeneID" id="59306467"/>
<dbReference type="InterPro" id="IPR011032">
    <property type="entry name" value="GroES-like_sf"/>
</dbReference>